<dbReference type="CDD" id="cd13138">
    <property type="entry name" value="MATE_yoeA_like"/>
    <property type="match status" value="1"/>
</dbReference>
<dbReference type="RefSeq" id="WP_186996480.1">
    <property type="nucleotide sequence ID" value="NZ_JACOQK010000001.1"/>
</dbReference>
<dbReference type="Pfam" id="PF01554">
    <property type="entry name" value="MatE"/>
    <property type="match status" value="2"/>
</dbReference>
<sequence length="447" mass="49130">MEKDLTKGNPFPVLLKFSIPVIGGNVFQLFYTLADTMIVGQTMGADALAAVGATSTVVCLILYFIQGLTSGFGIKLGQFFGAKNKMQMKRSVATSILLSILFTIFITIISCSLAHPIMGWIHTPNDIYQMAYDYMFVIMLGTGATVYYNLISNILRALGDSKTPLYFLILSSILNIILDYIFIVPFGWGVAGAAYATVLSQLVSAILCTLFALKKFDIMHLQSQDWKITKEDIFSHLRIGFPMGFQMSVMCIGLLAMQSAVNSIGTNAIAGYTAATKMDQISVLINNAFGIAISNYVAQNYGAGLVARIKKGVLDCFIMTTIANILIAGLMLLLQPWVVPLFVENPNPEIFMYAKDYLFVVVPFYILLGILITYRSAVQSIGITWGPFIACMIELVMRVSCALGLVYLWGYKGVCFATPMAWLGAVVFLLPVYFKNMRSLSTTVNLK</sequence>
<evidence type="ECO:0000256" key="7">
    <source>
        <dbReference type="SAM" id="Phobius"/>
    </source>
</evidence>
<evidence type="ECO:0000313" key="8">
    <source>
        <dbReference type="EMBL" id="MBC5787583.1"/>
    </source>
</evidence>
<evidence type="ECO:0000256" key="3">
    <source>
        <dbReference type="ARBA" id="ARBA00022475"/>
    </source>
</evidence>
<dbReference type="InterPro" id="IPR002528">
    <property type="entry name" value="MATE_fam"/>
</dbReference>
<name>A0ABR7IR27_9CLOT</name>
<proteinExistence type="predicted"/>
<evidence type="ECO:0000256" key="5">
    <source>
        <dbReference type="ARBA" id="ARBA00022989"/>
    </source>
</evidence>
<keyword evidence="3" id="KW-1003">Cell membrane</keyword>
<keyword evidence="4 7" id="KW-0812">Transmembrane</keyword>
<feature type="transmembrane region" description="Helical" evidence="7">
    <location>
        <begin position="357"/>
        <end position="374"/>
    </location>
</feature>
<evidence type="ECO:0000256" key="4">
    <source>
        <dbReference type="ARBA" id="ARBA00022692"/>
    </source>
</evidence>
<protein>
    <submittedName>
        <fullName evidence="8">MATE family efflux transporter</fullName>
    </submittedName>
</protein>
<comment type="caution">
    <text evidence="8">The sequence shown here is derived from an EMBL/GenBank/DDBJ whole genome shotgun (WGS) entry which is preliminary data.</text>
</comment>
<feature type="transmembrane region" description="Helical" evidence="7">
    <location>
        <begin position="51"/>
        <end position="74"/>
    </location>
</feature>
<dbReference type="NCBIfam" id="TIGR00797">
    <property type="entry name" value="matE"/>
    <property type="match status" value="1"/>
</dbReference>
<dbReference type="PANTHER" id="PTHR43549">
    <property type="entry name" value="MULTIDRUG RESISTANCE PROTEIN YPNP-RELATED"/>
    <property type="match status" value="1"/>
</dbReference>
<feature type="transmembrane region" description="Helical" evidence="7">
    <location>
        <begin position="130"/>
        <end position="151"/>
    </location>
</feature>
<feature type="transmembrane region" description="Helical" evidence="7">
    <location>
        <begin position="163"/>
        <end position="188"/>
    </location>
</feature>
<evidence type="ECO:0000256" key="6">
    <source>
        <dbReference type="ARBA" id="ARBA00023136"/>
    </source>
</evidence>
<evidence type="ECO:0000256" key="2">
    <source>
        <dbReference type="ARBA" id="ARBA00022448"/>
    </source>
</evidence>
<feature type="transmembrane region" description="Helical" evidence="7">
    <location>
        <begin position="194"/>
        <end position="213"/>
    </location>
</feature>
<evidence type="ECO:0000313" key="9">
    <source>
        <dbReference type="Proteomes" id="UP000649151"/>
    </source>
</evidence>
<keyword evidence="5 7" id="KW-1133">Transmembrane helix</keyword>
<reference evidence="8 9" key="1">
    <citation type="submission" date="2020-08" db="EMBL/GenBank/DDBJ databases">
        <title>Genome public.</title>
        <authorList>
            <person name="Liu C."/>
            <person name="Sun Q."/>
        </authorList>
    </citation>
    <scope>NUCLEOTIDE SEQUENCE [LARGE SCALE GENOMIC DNA]</scope>
    <source>
        <strain evidence="8 9">NSJ-27</strain>
    </source>
</reference>
<feature type="transmembrane region" description="Helical" evidence="7">
    <location>
        <begin position="316"/>
        <end position="337"/>
    </location>
</feature>
<feature type="transmembrane region" description="Helical" evidence="7">
    <location>
        <begin position="12"/>
        <end position="31"/>
    </location>
</feature>
<dbReference type="InterPro" id="IPR048279">
    <property type="entry name" value="MdtK-like"/>
</dbReference>
<organism evidence="8 9">
    <name type="scientific">Clostridium facile</name>
    <dbReference type="NCBI Taxonomy" id="2763035"/>
    <lineage>
        <taxon>Bacteria</taxon>
        <taxon>Bacillati</taxon>
        <taxon>Bacillota</taxon>
        <taxon>Clostridia</taxon>
        <taxon>Eubacteriales</taxon>
        <taxon>Clostridiaceae</taxon>
        <taxon>Clostridium</taxon>
    </lineage>
</organism>
<keyword evidence="6 7" id="KW-0472">Membrane</keyword>
<dbReference type="Proteomes" id="UP000649151">
    <property type="component" value="Unassembled WGS sequence"/>
</dbReference>
<accession>A0ABR7IR27</accession>
<dbReference type="EMBL" id="JACOQK010000001">
    <property type="protein sequence ID" value="MBC5787583.1"/>
    <property type="molecule type" value="Genomic_DNA"/>
</dbReference>
<feature type="transmembrane region" description="Helical" evidence="7">
    <location>
        <begin position="95"/>
        <end position="118"/>
    </location>
</feature>
<gene>
    <name evidence="8" type="ORF">H8Z77_06045</name>
</gene>
<evidence type="ECO:0000256" key="1">
    <source>
        <dbReference type="ARBA" id="ARBA00004651"/>
    </source>
</evidence>
<feature type="transmembrane region" description="Helical" evidence="7">
    <location>
        <begin position="386"/>
        <end position="410"/>
    </location>
</feature>
<dbReference type="PIRSF" id="PIRSF006603">
    <property type="entry name" value="DinF"/>
    <property type="match status" value="1"/>
</dbReference>
<dbReference type="InterPro" id="IPR052031">
    <property type="entry name" value="Membrane_Transporter-Flippase"/>
</dbReference>
<feature type="transmembrane region" description="Helical" evidence="7">
    <location>
        <begin position="416"/>
        <end position="434"/>
    </location>
</feature>
<keyword evidence="9" id="KW-1185">Reference proteome</keyword>
<dbReference type="PANTHER" id="PTHR43549:SF3">
    <property type="entry name" value="MULTIDRUG RESISTANCE PROTEIN YPNP-RELATED"/>
    <property type="match status" value="1"/>
</dbReference>
<comment type="subcellular location">
    <subcellularLocation>
        <location evidence="1">Cell membrane</location>
        <topology evidence="1">Multi-pass membrane protein</topology>
    </subcellularLocation>
</comment>
<keyword evidence="2" id="KW-0813">Transport</keyword>